<reference evidence="1" key="1">
    <citation type="submission" date="2018-02" db="EMBL/GenBank/DDBJ databases">
        <title>Rhizophora mucronata_Transcriptome.</title>
        <authorList>
            <person name="Meera S.P."/>
            <person name="Sreeshan A."/>
            <person name="Augustine A."/>
        </authorList>
    </citation>
    <scope>NUCLEOTIDE SEQUENCE</scope>
    <source>
        <tissue evidence="1">Leaf</tissue>
    </source>
</reference>
<accession>A0A2P2QYD7</accession>
<dbReference type="EMBL" id="GGEC01091447">
    <property type="protein sequence ID" value="MBX71931.1"/>
    <property type="molecule type" value="Transcribed_RNA"/>
</dbReference>
<dbReference type="AlphaFoldDB" id="A0A2P2QYD7"/>
<evidence type="ECO:0000313" key="1">
    <source>
        <dbReference type="EMBL" id="MBX71931.1"/>
    </source>
</evidence>
<sequence>MGIPKNSNYKIMSKTSPKVYSCLEKGVQSQYFGWGRQGQSKSILKYMSGTFCDPILCT</sequence>
<proteinExistence type="predicted"/>
<protein>
    <submittedName>
        <fullName evidence="1">Uncharacterized protein</fullName>
    </submittedName>
</protein>
<name>A0A2P2QYD7_RHIMU</name>
<organism evidence="1">
    <name type="scientific">Rhizophora mucronata</name>
    <name type="common">Asiatic mangrove</name>
    <dbReference type="NCBI Taxonomy" id="61149"/>
    <lineage>
        <taxon>Eukaryota</taxon>
        <taxon>Viridiplantae</taxon>
        <taxon>Streptophyta</taxon>
        <taxon>Embryophyta</taxon>
        <taxon>Tracheophyta</taxon>
        <taxon>Spermatophyta</taxon>
        <taxon>Magnoliopsida</taxon>
        <taxon>eudicotyledons</taxon>
        <taxon>Gunneridae</taxon>
        <taxon>Pentapetalae</taxon>
        <taxon>rosids</taxon>
        <taxon>fabids</taxon>
        <taxon>Malpighiales</taxon>
        <taxon>Rhizophoraceae</taxon>
        <taxon>Rhizophora</taxon>
    </lineage>
</organism>